<dbReference type="eggNOG" id="COG0798">
    <property type="taxonomic scope" value="Bacteria"/>
</dbReference>
<dbReference type="EMBL" id="AM167904">
    <property type="protein sequence ID" value="CAJ50448.1"/>
    <property type="molecule type" value="Genomic_DNA"/>
</dbReference>
<keyword evidence="5 8" id="KW-0812">Transmembrane</keyword>
<evidence type="ECO:0000256" key="4">
    <source>
        <dbReference type="ARBA" id="ARBA00022475"/>
    </source>
</evidence>
<keyword evidence="7 8" id="KW-0472">Membrane</keyword>
<evidence type="ECO:0000313" key="10">
    <source>
        <dbReference type="Proteomes" id="UP000001977"/>
    </source>
</evidence>
<dbReference type="InterPro" id="IPR004706">
    <property type="entry name" value="Arsenical-R_Acr3"/>
</dbReference>
<feature type="transmembrane region" description="Helical" evidence="8">
    <location>
        <begin position="200"/>
        <end position="217"/>
    </location>
</feature>
<name>Q2KVN6_BORA1</name>
<dbReference type="PANTHER" id="PTHR43057:SF1">
    <property type="entry name" value="ARSENICAL-RESISTANCE PROTEIN 3"/>
    <property type="match status" value="1"/>
</dbReference>
<protein>
    <submittedName>
        <fullName evidence="9">Membrane protein</fullName>
    </submittedName>
</protein>
<feature type="transmembrane region" description="Helical" evidence="8">
    <location>
        <begin position="99"/>
        <end position="117"/>
    </location>
</feature>
<dbReference type="Pfam" id="PF01758">
    <property type="entry name" value="SBF"/>
    <property type="match status" value="1"/>
</dbReference>
<dbReference type="InterPro" id="IPR002657">
    <property type="entry name" value="BilAc:Na_symport/Acr3"/>
</dbReference>
<feature type="transmembrane region" description="Helical" evidence="8">
    <location>
        <begin position="38"/>
        <end position="57"/>
    </location>
</feature>
<dbReference type="InterPro" id="IPR038770">
    <property type="entry name" value="Na+/solute_symporter_sf"/>
</dbReference>
<keyword evidence="6 8" id="KW-1133">Transmembrane helix</keyword>
<dbReference type="RefSeq" id="WP_012418478.1">
    <property type="nucleotide sequence ID" value="NC_010645.1"/>
</dbReference>
<dbReference type="GO" id="GO:0015104">
    <property type="term" value="F:antimonite transmembrane transporter activity"/>
    <property type="evidence" value="ECO:0007669"/>
    <property type="project" value="TreeGrafter"/>
</dbReference>
<evidence type="ECO:0000256" key="7">
    <source>
        <dbReference type="ARBA" id="ARBA00023136"/>
    </source>
</evidence>
<feature type="transmembrane region" description="Helical" evidence="8">
    <location>
        <begin position="129"/>
        <end position="149"/>
    </location>
</feature>
<evidence type="ECO:0000313" key="9">
    <source>
        <dbReference type="EMBL" id="CAJ50448.1"/>
    </source>
</evidence>
<evidence type="ECO:0000256" key="6">
    <source>
        <dbReference type="ARBA" id="ARBA00022989"/>
    </source>
</evidence>
<keyword evidence="3" id="KW-0813">Transport</keyword>
<keyword evidence="10" id="KW-1185">Reference proteome</keyword>
<dbReference type="HOGENOM" id="CLU_022869_1_1_4"/>
<sequence length="323" mass="34653">MSFDPCRAFLEARQISIYFAAVLSAFLAAWVLPGMRGLSVAIDALLALMLFVTFVQVPMGDVGRALSDLRFVGTLLLANFIVLPALLTFLLPWVPGDPLIRIGVLMVLLTPCIDYVVTFAHLGRADARSLLAATPVLLLCQMLLLPFYLGLFLGEEAARRISWEPFAHAFVWFIALPLALATICQSWAARGAAGKRGVQWLGLMPVPATAALLWVVVASVTPELGQAWPAVGEVVPVYAAFALLAPIAGWLTGWMLRLPPAQRRAVAFSSATRNSLVVLPLALAIPGALPVLPAVIVTQTLIELLAELVYVRVGRGGSPDERG</sequence>
<dbReference type="KEGG" id="bav:BAV2838"/>
<keyword evidence="4" id="KW-1003">Cell membrane</keyword>
<comment type="similarity">
    <text evidence="2">Belongs to the arsenical resistance-3 (ACR3) (TC 2.A.59) family.</text>
</comment>
<evidence type="ECO:0000256" key="2">
    <source>
        <dbReference type="ARBA" id="ARBA00010110"/>
    </source>
</evidence>
<evidence type="ECO:0000256" key="1">
    <source>
        <dbReference type="ARBA" id="ARBA00004651"/>
    </source>
</evidence>
<dbReference type="Gene3D" id="1.20.1530.20">
    <property type="match status" value="1"/>
</dbReference>
<dbReference type="GO" id="GO:0005886">
    <property type="term" value="C:plasma membrane"/>
    <property type="evidence" value="ECO:0007669"/>
    <property type="project" value="UniProtKB-SubCell"/>
</dbReference>
<organism evidence="9 10">
    <name type="scientific">Bordetella avium (strain 197N)</name>
    <dbReference type="NCBI Taxonomy" id="360910"/>
    <lineage>
        <taxon>Bacteria</taxon>
        <taxon>Pseudomonadati</taxon>
        <taxon>Pseudomonadota</taxon>
        <taxon>Betaproteobacteria</taxon>
        <taxon>Burkholderiales</taxon>
        <taxon>Alcaligenaceae</taxon>
        <taxon>Bordetella</taxon>
    </lineage>
</organism>
<comment type="subcellular location">
    <subcellularLocation>
        <location evidence="1">Cell membrane</location>
        <topology evidence="1">Multi-pass membrane protein</topology>
    </subcellularLocation>
</comment>
<feature type="transmembrane region" description="Helical" evidence="8">
    <location>
        <begin position="277"/>
        <end position="302"/>
    </location>
</feature>
<evidence type="ECO:0000256" key="8">
    <source>
        <dbReference type="SAM" id="Phobius"/>
    </source>
</evidence>
<reference evidence="9 10" key="1">
    <citation type="journal article" date="2006" name="J. Bacteriol.">
        <title>Comparison of the genome sequence of the poultry pathogen Bordetella avium with those of B. bronchiseptica, B. pertussis, and B. parapertussis reveals extensive diversity in surface structures associated with host interaction.</title>
        <authorList>
            <person name="Sebaihia M."/>
            <person name="Preston A."/>
            <person name="Maskell D.J."/>
            <person name="Kuzmiak H."/>
            <person name="Connell T.D."/>
            <person name="King N.D."/>
            <person name="Orndorff P.E."/>
            <person name="Miyamoto D.M."/>
            <person name="Thomson N.R."/>
            <person name="Harris D."/>
            <person name="Goble A."/>
            <person name="Lord A."/>
            <person name="Murphy L."/>
            <person name="Quail M.A."/>
            <person name="Rutter S."/>
            <person name="Squares R."/>
            <person name="Squares S."/>
            <person name="Woodward J."/>
            <person name="Parkhill J."/>
            <person name="Temple L.M."/>
        </authorList>
    </citation>
    <scope>NUCLEOTIDE SEQUENCE [LARGE SCALE GENOMIC DNA]</scope>
    <source>
        <strain evidence="9 10">197N</strain>
    </source>
</reference>
<dbReference type="Proteomes" id="UP000001977">
    <property type="component" value="Chromosome"/>
</dbReference>
<feature type="transmembrane region" description="Helical" evidence="8">
    <location>
        <begin position="237"/>
        <end position="256"/>
    </location>
</feature>
<evidence type="ECO:0000256" key="3">
    <source>
        <dbReference type="ARBA" id="ARBA00022448"/>
    </source>
</evidence>
<dbReference type="AlphaFoldDB" id="Q2KVN6"/>
<feature type="transmembrane region" description="Helical" evidence="8">
    <location>
        <begin position="169"/>
        <end position="188"/>
    </location>
</feature>
<dbReference type="STRING" id="360910.BAV2838"/>
<feature type="transmembrane region" description="Helical" evidence="8">
    <location>
        <begin position="69"/>
        <end position="93"/>
    </location>
</feature>
<dbReference type="OrthoDB" id="3254016at2"/>
<feature type="transmembrane region" description="Helical" evidence="8">
    <location>
        <begin position="12"/>
        <end position="32"/>
    </location>
</feature>
<dbReference type="GO" id="GO:0015297">
    <property type="term" value="F:antiporter activity"/>
    <property type="evidence" value="ECO:0007669"/>
    <property type="project" value="InterPro"/>
</dbReference>
<accession>Q2KVN6</accession>
<proteinExistence type="inferred from homology"/>
<gene>
    <name evidence="9" type="ordered locus">BAV2838</name>
</gene>
<dbReference type="PANTHER" id="PTHR43057">
    <property type="entry name" value="ARSENITE EFFLUX TRANSPORTER"/>
    <property type="match status" value="1"/>
</dbReference>
<dbReference type="GO" id="GO:0015105">
    <property type="term" value="F:arsenite transmembrane transporter activity"/>
    <property type="evidence" value="ECO:0007669"/>
    <property type="project" value="TreeGrafter"/>
</dbReference>
<evidence type="ECO:0000256" key="5">
    <source>
        <dbReference type="ARBA" id="ARBA00022692"/>
    </source>
</evidence>